<name>K3XNZ2_SETIT</name>
<evidence type="ECO:0008006" key="4">
    <source>
        <dbReference type="Google" id="ProtNLM"/>
    </source>
</evidence>
<dbReference type="AlphaFoldDB" id="K3XNZ2"/>
<evidence type="ECO:0000313" key="2">
    <source>
        <dbReference type="EnsemblPlants" id="KQL07957"/>
    </source>
</evidence>
<evidence type="ECO:0000256" key="1">
    <source>
        <dbReference type="SAM" id="SignalP"/>
    </source>
</evidence>
<dbReference type="EMBL" id="AGNK02003392">
    <property type="status" value="NOT_ANNOTATED_CDS"/>
    <property type="molecule type" value="Genomic_DNA"/>
</dbReference>
<evidence type="ECO:0000313" key="3">
    <source>
        <dbReference type="Proteomes" id="UP000004995"/>
    </source>
</evidence>
<sequence>MGIVQCMFFIWLPVLCTWPPHWIACKALFRWFPAGKAPLITSSCSEVNAYNTPLYELRSTPAQTWSSSESVES</sequence>
<feature type="signal peptide" evidence="1">
    <location>
        <begin position="1"/>
        <end position="16"/>
    </location>
</feature>
<dbReference type="Gramene" id="KQL07957">
    <property type="protein sequence ID" value="KQL07957"/>
    <property type="gene ID" value="SETIT_003615mg"/>
</dbReference>
<dbReference type="InParanoid" id="K3XNZ2"/>
<accession>K3XNZ2</accession>
<dbReference type="EnsemblPlants" id="KQL07957">
    <property type="protein sequence ID" value="KQL07957"/>
    <property type="gene ID" value="SETIT_003615mg"/>
</dbReference>
<proteinExistence type="predicted"/>
<dbReference type="Proteomes" id="UP000004995">
    <property type="component" value="Unassembled WGS sequence"/>
</dbReference>
<reference evidence="3" key="1">
    <citation type="journal article" date="2012" name="Nat. Biotechnol.">
        <title>Reference genome sequence of the model plant Setaria.</title>
        <authorList>
            <person name="Bennetzen J.L."/>
            <person name="Schmutz J."/>
            <person name="Wang H."/>
            <person name="Percifield R."/>
            <person name="Hawkins J."/>
            <person name="Pontaroli A.C."/>
            <person name="Estep M."/>
            <person name="Feng L."/>
            <person name="Vaughn J.N."/>
            <person name="Grimwood J."/>
            <person name="Jenkins J."/>
            <person name="Barry K."/>
            <person name="Lindquist E."/>
            <person name="Hellsten U."/>
            <person name="Deshpande S."/>
            <person name="Wang X."/>
            <person name="Wu X."/>
            <person name="Mitros T."/>
            <person name="Triplett J."/>
            <person name="Yang X."/>
            <person name="Ye C.Y."/>
            <person name="Mauro-Herrera M."/>
            <person name="Wang L."/>
            <person name="Li P."/>
            <person name="Sharma M."/>
            <person name="Sharma R."/>
            <person name="Ronald P.C."/>
            <person name="Panaud O."/>
            <person name="Kellogg E.A."/>
            <person name="Brutnell T.P."/>
            <person name="Doust A.N."/>
            <person name="Tuskan G.A."/>
            <person name="Rokhsar D."/>
            <person name="Devos K.M."/>
        </authorList>
    </citation>
    <scope>NUCLEOTIDE SEQUENCE [LARGE SCALE GENOMIC DNA]</scope>
    <source>
        <strain evidence="3">cv. Yugu1</strain>
    </source>
</reference>
<dbReference type="HOGENOM" id="CLU_2709513_0_0_1"/>
<reference evidence="2" key="2">
    <citation type="submission" date="2018-08" db="UniProtKB">
        <authorList>
            <consortium name="EnsemblPlants"/>
        </authorList>
    </citation>
    <scope>IDENTIFICATION</scope>
    <source>
        <strain evidence="2">Yugu1</strain>
    </source>
</reference>
<protein>
    <recommendedName>
        <fullName evidence="4">Secreted protein</fullName>
    </recommendedName>
</protein>
<keyword evidence="3" id="KW-1185">Reference proteome</keyword>
<feature type="chain" id="PRO_5010125892" description="Secreted protein" evidence="1">
    <location>
        <begin position="17"/>
        <end position="73"/>
    </location>
</feature>
<organism evidence="2 3">
    <name type="scientific">Setaria italica</name>
    <name type="common">Foxtail millet</name>
    <name type="synonym">Panicum italicum</name>
    <dbReference type="NCBI Taxonomy" id="4555"/>
    <lineage>
        <taxon>Eukaryota</taxon>
        <taxon>Viridiplantae</taxon>
        <taxon>Streptophyta</taxon>
        <taxon>Embryophyta</taxon>
        <taxon>Tracheophyta</taxon>
        <taxon>Spermatophyta</taxon>
        <taxon>Magnoliopsida</taxon>
        <taxon>Liliopsida</taxon>
        <taxon>Poales</taxon>
        <taxon>Poaceae</taxon>
        <taxon>PACMAD clade</taxon>
        <taxon>Panicoideae</taxon>
        <taxon>Panicodae</taxon>
        <taxon>Paniceae</taxon>
        <taxon>Cenchrinae</taxon>
        <taxon>Setaria</taxon>
    </lineage>
</organism>
<keyword evidence="1" id="KW-0732">Signal</keyword>